<feature type="transmembrane region" description="Helical" evidence="1">
    <location>
        <begin position="137"/>
        <end position="160"/>
    </location>
</feature>
<keyword evidence="1" id="KW-0812">Transmembrane</keyword>
<proteinExistence type="predicted"/>
<keyword evidence="1" id="KW-0472">Membrane</keyword>
<keyword evidence="3" id="KW-1185">Reference proteome</keyword>
<dbReference type="PANTHER" id="PTHR36111">
    <property type="entry name" value="INNER MEMBRANE PROTEIN-RELATED"/>
    <property type="match status" value="1"/>
</dbReference>
<gene>
    <name evidence="2" type="ORF">R50_2782</name>
</gene>
<keyword evidence="1" id="KW-1133">Transmembrane helix</keyword>
<accession>A0A6F8ZK68</accession>
<name>A0A6F8ZK68_9FIRM</name>
<reference evidence="2 3" key="1">
    <citation type="submission" date="2020-02" db="EMBL/GenBank/DDBJ databases">
        <authorList>
            <person name="Hogendoorn C."/>
        </authorList>
    </citation>
    <scope>NUCLEOTIDE SEQUENCE [LARGE SCALE GENOMIC DNA]</scope>
    <source>
        <strain evidence="2">R501</strain>
    </source>
</reference>
<dbReference type="KEGG" id="hfv:R50_2782"/>
<dbReference type="AlphaFoldDB" id="A0A6F8ZK68"/>
<dbReference type="InterPro" id="IPR007563">
    <property type="entry name" value="DUF554"/>
</dbReference>
<dbReference type="Pfam" id="PF04474">
    <property type="entry name" value="DUF554"/>
    <property type="match status" value="1"/>
</dbReference>
<feature type="transmembrane region" description="Helical" evidence="1">
    <location>
        <begin position="6"/>
        <end position="23"/>
    </location>
</feature>
<dbReference type="EMBL" id="LR778114">
    <property type="protein sequence ID" value="CAB1130271.1"/>
    <property type="molecule type" value="Genomic_DNA"/>
</dbReference>
<feature type="transmembrane region" description="Helical" evidence="1">
    <location>
        <begin position="35"/>
        <end position="52"/>
    </location>
</feature>
<dbReference type="PANTHER" id="PTHR36111:SF2">
    <property type="entry name" value="INNER MEMBRANE PROTEIN"/>
    <property type="match status" value="1"/>
</dbReference>
<dbReference type="Proteomes" id="UP000503399">
    <property type="component" value="Chromosome"/>
</dbReference>
<organism evidence="2 3">
    <name type="scientific">Candidatus Hydrogenisulfobacillus filiaventi</name>
    <dbReference type="NCBI Taxonomy" id="2707344"/>
    <lineage>
        <taxon>Bacteria</taxon>
        <taxon>Bacillati</taxon>
        <taxon>Bacillota</taxon>
        <taxon>Clostridia</taxon>
        <taxon>Eubacteriales</taxon>
        <taxon>Clostridiales Family XVII. Incertae Sedis</taxon>
        <taxon>Candidatus Hydrogenisulfobacillus</taxon>
    </lineage>
</organism>
<protein>
    <recommendedName>
        <fullName evidence="4">DUF554 domain-containing protein</fullName>
    </recommendedName>
</protein>
<evidence type="ECO:0000313" key="2">
    <source>
        <dbReference type="EMBL" id="CAB1130271.1"/>
    </source>
</evidence>
<feature type="transmembrane region" description="Helical" evidence="1">
    <location>
        <begin position="206"/>
        <end position="227"/>
    </location>
</feature>
<sequence>MILAGALINTAGIAAGWLAGMLWGTRLQAGFREQALRIIGLTVVVIGLKMAWPLPDPVLALVSLVLGSWLGSAAGIEAALDRLGRWAELRAGGGFGQGFITASLVFNVGAMAIVGSVQAGLDQAPVILETKAVLDGITAFLLTAAAGWSVILAAPVTLVYEGALSLAAGLVAGHVHGPVVTEVTVVGGILVAAVGVNLVSGRSRLAVGDLLPALVVAGLLAAVASGAW</sequence>
<feature type="transmembrane region" description="Helical" evidence="1">
    <location>
        <begin position="58"/>
        <end position="80"/>
    </location>
</feature>
<evidence type="ECO:0000313" key="3">
    <source>
        <dbReference type="Proteomes" id="UP000503399"/>
    </source>
</evidence>
<feature type="transmembrane region" description="Helical" evidence="1">
    <location>
        <begin position="180"/>
        <end position="199"/>
    </location>
</feature>
<evidence type="ECO:0008006" key="4">
    <source>
        <dbReference type="Google" id="ProtNLM"/>
    </source>
</evidence>
<evidence type="ECO:0000256" key="1">
    <source>
        <dbReference type="SAM" id="Phobius"/>
    </source>
</evidence>